<organism evidence="1 2">
    <name type="scientific">Streptomyces stramineus</name>
    <dbReference type="NCBI Taxonomy" id="173861"/>
    <lineage>
        <taxon>Bacteria</taxon>
        <taxon>Bacillati</taxon>
        <taxon>Actinomycetota</taxon>
        <taxon>Actinomycetes</taxon>
        <taxon>Kitasatosporales</taxon>
        <taxon>Streptomycetaceae</taxon>
        <taxon>Streptomyces</taxon>
    </lineage>
</organism>
<evidence type="ECO:0000313" key="2">
    <source>
        <dbReference type="Proteomes" id="UP001499895"/>
    </source>
</evidence>
<reference evidence="2" key="1">
    <citation type="journal article" date="2019" name="Int. J. Syst. Evol. Microbiol.">
        <title>The Global Catalogue of Microorganisms (GCM) 10K type strain sequencing project: providing services to taxonomists for standard genome sequencing and annotation.</title>
        <authorList>
            <consortium name="The Broad Institute Genomics Platform"/>
            <consortium name="The Broad Institute Genome Sequencing Center for Infectious Disease"/>
            <person name="Wu L."/>
            <person name="Ma J."/>
        </authorList>
    </citation>
    <scope>NUCLEOTIDE SEQUENCE [LARGE SCALE GENOMIC DNA]</scope>
    <source>
        <strain evidence="2">JCM 10649</strain>
    </source>
</reference>
<accession>A0ABP3JHU6</accession>
<dbReference type="Proteomes" id="UP001499895">
    <property type="component" value="Unassembled WGS sequence"/>
</dbReference>
<evidence type="ECO:0000313" key="1">
    <source>
        <dbReference type="EMBL" id="GAA0454063.1"/>
    </source>
</evidence>
<proteinExistence type="predicted"/>
<name>A0ABP3JHU6_9ACTN</name>
<dbReference type="EMBL" id="BAAAHB010000011">
    <property type="protein sequence ID" value="GAA0454063.1"/>
    <property type="molecule type" value="Genomic_DNA"/>
</dbReference>
<keyword evidence="2" id="KW-1185">Reference proteome</keyword>
<sequence>MEGSWIDLSGAAEAASAHLVVTLSQLIVALEGSRDVRADRVELGVTLPSGVRSLPPMSSDTARQLEAGLRLWLRGLADESRVGRPRAVRHLRAVSAAAPGLSAK</sequence>
<protein>
    <submittedName>
        <fullName evidence="1">Uncharacterized protein</fullName>
    </submittedName>
</protein>
<gene>
    <name evidence="1" type="ORF">GCM10009544_16050</name>
</gene>
<comment type="caution">
    <text evidence="1">The sequence shown here is derived from an EMBL/GenBank/DDBJ whole genome shotgun (WGS) entry which is preliminary data.</text>
</comment>